<dbReference type="InterPro" id="IPR046151">
    <property type="entry name" value="DUF6153"/>
</dbReference>
<dbReference type="RefSeq" id="WP_159546017.1">
    <property type="nucleotide sequence ID" value="NZ_CP047156.1"/>
</dbReference>
<proteinExistence type="predicted"/>
<organism evidence="3 4">
    <name type="scientific">Epidermidibacterium keratini</name>
    <dbReference type="NCBI Taxonomy" id="1891644"/>
    <lineage>
        <taxon>Bacteria</taxon>
        <taxon>Bacillati</taxon>
        <taxon>Actinomycetota</taxon>
        <taxon>Actinomycetes</taxon>
        <taxon>Sporichthyales</taxon>
        <taxon>Sporichthyaceae</taxon>
        <taxon>Epidermidibacterium</taxon>
    </lineage>
</organism>
<dbReference type="Pfam" id="PF19650">
    <property type="entry name" value="DUF6153"/>
    <property type="match status" value="1"/>
</dbReference>
<dbReference type="KEGG" id="eke:EK0264_12290"/>
<sequence>MRLRTVVLALVIGVVAMHAVPMFGVLVGSHGASMASSPAHGVVQSPVGPDDSSTAVADLMPAEHQSNAHSPGDSPGGSDHGLAHLLHLCLAILSAILALLIIAAVLVRGPAIIDAPRRVLVIQRRLLPPQPPSLALLCVSRT</sequence>
<protein>
    <submittedName>
        <fullName evidence="3">Uncharacterized protein</fullName>
    </submittedName>
</protein>
<keyword evidence="2" id="KW-1133">Transmembrane helix</keyword>
<dbReference type="Proteomes" id="UP000463857">
    <property type="component" value="Chromosome"/>
</dbReference>
<dbReference type="InParanoid" id="A0A7L4YQC5"/>
<evidence type="ECO:0000256" key="2">
    <source>
        <dbReference type="SAM" id="Phobius"/>
    </source>
</evidence>
<name>A0A7L4YQC5_9ACTN</name>
<evidence type="ECO:0000256" key="1">
    <source>
        <dbReference type="SAM" id="MobiDB-lite"/>
    </source>
</evidence>
<evidence type="ECO:0000313" key="3">
    <source>
        <dbReference type="EMBL" id="QHC00989.1"/>
    </source>
</evidence>
<reference evidence="3 4" key="1">
    <citation type="journal article" date="2018" name="Int. J. Syst. Evol. Microbiol.">
        <title>Epidermidibacterium keratini gen. nov., sp. nov., a member of the family Sporichthyaceae, isolated from keratin epidermis.</title>
        <authorList>
            <person name="Lee D.G."/>
            <person name="Trujillo M.E."/>
            <person name="Kang S."/>
            <person name="Nam J.J."/>
            <person name="Kim Y.J."/>
        </authorList>
    </citation>
    <scope>NUCLEOTIDE SEQUENCE [LARGE SCALE GENOMIC DNA]</scope>
    <source>
        <strain evidence="3 4">EPI-7</strain>
    </source>
</reference>
<gene>
    <name evidence="3" type="ORF">EK0264_12290</name>
</gene>
<keyword evidence="4" id="KW-1185">Reference proteome</keyword>
<dbReference type="EMBL" id="CP047156">
    <property type="protein sequence ID" value="QHC00989.1"/>
    <property type="molecule type" value="Genomic_DNA"/>
</dbReference>
<feature type="region of interest" description="Disordered" evidence="1">
    <location>
        <begin position="38"/>
        <end position="76"/>
    </location>
</feature>
<accession>A0A7L4YQC5</accession>
<evidence type="ECO:0000313" key="4">
    <source>
        <dbReference type="Proteomes" id="UP000463857"/>
    </source>
</evidence>
<keyword evidence="2" id="KW-0812">Transmembrane</keyword>
<dbReference type="AlphaFoldDB" id="A0A7L4YQC5"/>
<feature type="transmembrane region" description="Helical" evidence="2">
    <location>
        <begin position="85"/>
        <end position="107"/>
    </location>
</feature>
<keyword evidence="2" id="KW-0472">Membrane</keyword>